<name>A0A6N3CPW8_STASI</name>
<dbReference type="Pfam" id="PF01098">
    <property type="entry name" value="FTSW_RODA_SPOVE"/>
    <property type="match status" value="1"/>
</dbReference>
<dbReference type="GO" id="GO:0009252">
    <property type="term" value="P:peptidoglycan biosynthetic process"/>
    <property type="evidence" value="ECO:0007669"/>
    <property type="project" value="UniProtKB-KW"/>
</dbReference>
<feature type="transmembrane region" description="Helical" evidence="17">
    <location>
        <begin position="91"/>
        <end position="108"/>
    </location>
</feature>
<feature type="transmembrane region" description="Helical" evidence="17">
    <location>
        <begin position="204"/>
        <end position="223"/>
    </location>
</feature>
<evidence type="ECO:0000256" key="11">
    <source>
        <dbReference type="ARBA" id="ARBA00038053"/>
    </source>
</evidence>
<keyword evidence="7 17" id="KW-1133">Transmembrane helix</keyword>
<proteinExistence type="inferred from homology"/>
<feature type="transmembrane region" description="Helical" evidence="17">
    <location>
        <begin position="120"/>
        <end position="143"/>
    </location>
</feature>
<evidence type="ECO:0000256" key="9">
    <source>
        <dbReference type="ARBA" id="ARBA00032370"/>
    </source>
</evidence>
<feature type="transmembrane region" description="Helical" evidence="17">
    <location>
        <begin position="327"/>
        <end position="348"/>
    </location>
</feature>
<keyword evidence="3" id="KW-0808">Transferase</keyword>
<evidence type="ECO:0000256" key="14">
    <source>
        <dbReference type="ARBA" id="ARBA00044770"/>
    </source>
</evidence>
<evidence type="ECO:0000256" key="1">
    <source>
        <dbReference type="ARBA" id="ARBA00004141"/>
    </source>
</evidence>
<feature type="transmembrane region" description="Helical" evidence="17">
    <location>
        <begin position="360"/>
        <end position="380"/>
    </location>
</feature>
<keyword evidence="4 17" id="KW-0812">Transmembrane</keyword>
<dbReference type="GO" id="GO:0051301">
    <property type="term" value="P:cell division"/>
    <property type="evidence" value="ECO:0007669"/>
    <property type="project" value="InterPro"/>
</dbReference>
<comment type="subcellular location">
    <subcellularLocation>
        <location evidence="1">Membrane</location>
        <topology evidence="1">Multi-pass membrane protein</topology>
    </subcellularLocation>
</comment>
<dbReference type="EC" id="2.4.99.28" evidence="14"/>
<dbReference type="AlphaFoldDB" id="A0A6N3CPW8"/>
<dbReference type="GO" id="GO:0008955">
    <property type="term" value="F:peptidoglycan glycosyltransferase activity"/>
    <property type="evidence" value="ECO:0007669"/>
    <property type="project" value="UniProtKB-EC"/>
</dbReference>
<evidence type="ECO:0000256" key="4">
    <source>
        <dbReference type="ARBA" id="ARBA00022692"/>
    </source>
</evidence>
<evidence type="ECO:0000256" key="2">
    <source>
        <dbReference type="ARBA" id="ARBA00022676"/>
    </source>
</evidence>
<evidence type="ECO:0000256" key="7">
    <source>
        <dbReference type="ARBA" id="ARBA00022989"/>
    </source>
</evidence>
<dbReference type="GO" id="GO:0015648">
    <property type="term" value="F:lipid-linked peptidoglycan transporter activity"/>
    <property type="evidence" value="ECO:0007669"/>
    <property type="project" value="TreeGrafter"/>
</dbReference>
<feature type="transmembrane region" description="Helical" evidence="17">
    <location>
        <begin position="294"/>
        <end position="315"/>
    </location>
</feature>
<feature type="transmembrane region" description="Helical" evidence="17">
    <location>
        <begin position="20"/>
        <end position="42"/>
    </location>
</feature>
<dbReference type="GO" id="GO:0008360">
    <property type="term" value="P:regulation of cell shape"/>
    <property type="evidence" value="ECO:0007669"/>
    <property type="project" value="UniProtKB-KW"/>
</dbReference>
<keyword evidence="5" id="KW-0133">Cell shape</keyword>
<evidence type="ECO:0000256" key="15">
    <source>
        <dbReference type="ARBA" id="ARBA00049902"/>
    </source>
</evidence>
<dbReference type="InterPro" id="IPR001182">
    <property type="entry name" value="FtsW/RodA"/>
</dbReference>
<comment type="similarity">
    <text evidence="11">Belongs to the SEDS family. FtsW subfamily.</text>
</comment>
<evidence type="ECO:0000256" key="10">
    <source>
        <dbReference type="ARBA" id="ARBA00033270"/>
    </source>
</evidence>
<dbReference type="PANTHER" id="PTHR30474:SF2">
    <property type="entry name" value="PEPTIDOGLYCAN GLYCOSYLTRANSFERASE FTSW-RELATED"/>
    <property type="match status" value="1"/>
</dbReference>
<comment type="catalytic activity">
    <reaction evidence="15">
        <text>[GlcNAc-(1-&gt;4)-Mur2Ac(oyl-L-Ala-gamma-D-Glu-L-Lys-D-Ala-D-Ala)](n)-di-trans,octa-cis-undecaprenyl diphosphate + beta-D-GlcNAc-(1-&gt;4)-Mur2Ac(oyl-L-Ala-gamma-D-Glu-L-Lys-D-Ala-D-Ala)-di-trans,octa-cis-undecaprenyl diphosphate = [GlcNAc-(1-&gt;4)-Mur2Ac(oyl-L-Ala-gamma-D-Glu-L-Lys-D-Ala-D-Ala)](n+1)-di-trans,octa-cis-undecaprenyl diphosphate + di-trans,octa-cis-undecaprenyl diphosphate + H(+)</text>
        <dbReference type="Rhea" id="RHEA:23708"/>
        <dbReference type="Rhea" id="RHEA-COMP:9602"/>
        <dbReference type="Rhea" id="RHEA-COMP:9603"/>
        <dbReference type="ChEBI" id="CHEBI:15378"/>
        <dbReference type="ChEBI" id="CHEBI:58405"/>
        <dbReference type="ChEBI" id="CHEBI:60033"/>
        <dbReference type="ChEBI" id="CHEBI:78435"/>
        <dbReference type="EC" id="2.4.99.28"/>
    </reaction>
</comment>
<dbReference type="EMBL" id="CACRUO010000033">
    <property type="protein sequence ID" value="VYU17855.1"/>
    <property type="molecule type" value="Genomic_DNA"/>
</dbReference>
<evidence type="ECO:0000256" key="16">
    <source>
        <dbReference type="ARBA" id="ARBA00049966"/>
    </source>
</evidence>
<evidence type="ECO:0000256" key="3">
    <source>
        <dbReference type="ARBA" id="ARBA00022679"/>
    </source>
</evidence>
<feature type="transmembrane region" description="Helical" evidence="17">
    <location>
        <begin position="62"/>
        <end position="79"/>
    </location>
</feature>
<dbReference type="GO" id="GO:0032153">
    <property type="term" value="C:cell division site"/>
    <property type="evidence" value="ECO:0007669"/>
    <property type="project" value="TreeGrafter"/>
</dbReference>
<sequence length="399" mass="44057">MKKFLRALRNATKGVDLSLIITFILLGFIGIVMVYSASMVPASKGSLTGGYPVASNHFMKRQAIYFVIGLIIIFFSLFVRIDFFKSPNVQLVMLLVTFGLLALTLLIGKEINGSKNWLNLGFFSLQSSEFLKLASIFYFSYIIDRRLSRQRDYQINHLIPPLLLLGFGLVLVLLQGDLGGTMLTVVIIGCVLLYSDIKNKIKVQIFGIALLPVAMYLIYTLLFDTKNIYRIKRIAVFLNPFKYENNEGYQLTSALISIGNGGLFGKGLGNGVSKLGYLPEPHTDFIFIVLSEELGLIGVLIVLGLYGLIVVKSLIYANRTSNHFYKLICIGIGSYIFIQAFVNIGGVSGTIPLTGVTLPLLSYGGSSMLSVSIAFAALIMTTRKINRERTAHTKLQAIK</sequence>
<evidence type="ECO:0000256" key="8">
    <source>
        <dbReference type="ARBA" id="ARBA00023136"/>
    </source>
</evidence>
<gene>
    <name evidence="18" type="primary">ftsW_2</name>
    <name evidence="18" type="ORF">SSLFYP27_01611</name>
</gene>
<accession>A0A6N3CPW8</accession>
<dbReference type="GO" id="GO:0005886">
    <property type="term" value="C:plasma membrane"/>
    <property type="evidence" value="ECO:0007669"/>
    <property type="project" value="TreeGrafter"/>
</dbReference>
<keyword evidence="8 17" id="KW-0472">Membrane</keyword>
<evidence type="ECO:0000313" key="18">
    <source>
        <dbReference type="EMBL" id="VYU17855.1"/>
    </source>
</evidence>
<feature type="transmembrane region" description="Helical" evidence="17">
    <location>
        <begin position="155"/>
        <end position="174"/>
    </location>
</feature>
<keyword evidence="2" id="KW-0328">Glycosyltransferase</keyword>
<evidence type="ECO:0000256" key="13">
    <source>
        <dbReference type="ARBA" id="ARBA00041418"/>
    </source>
</evidence>
<organism evidence="18">
    <name type="scientific">Staphylococcus simulans</name>
    <dbReference type="NCBI Taxonomy" id="1286"/>
    <lineage>
        <taxon>Bacteria</taxon>
        <taxon>Bacillati</taxon>
        <taxon>Bacillota</taxon>
        <taxon>Bacilli</taxon>
        <taxon>Bacillales</taxon>
        <taxon>Staphylococcaceae</taxon>
        <taxon>Staphylococcus</taxon>
    </lineage>
</organism>
<evidence type="ECO:0000256" key="5">
    <source>
        <dbReference type="ARBA" id="ARBA00022960"/>
    </source>
</evidence>
<keyword evidence="6" id="KW-0573">Peptidoglycan synthesis</keyword>
<evidence type="ECO:0000256" key="17">
    <source>
        <dbReference type="SAM" id="Phobius"/>
    </source>
</evidence>
<dbReference type="RefSeq" id="WP_156666773.1">
    <property type="nucleotide sequence ID" value="NZ_CACRUO010000033.1"/>
</dbReference>
<feature type="transmembrane region" description="Helical" evidence="17">
    <location>
        <begin position="180"/>
        <end position="197"/>
    </location>
</feature>
<comment type="function">
    <text evidence="16">Peptidoglycan polymerase that is essential for cell division.</text>
</comment>
<evidence type="ECO:0000256" key="6">
    <source>
        <dbReference type="ARBA" id="ARBA00022984"/>
    </source>
</evidence>
<evidence type="ECO:0000256" key="12">
    <source>
        <dbReference type="ARBA" id="ARBA00041185"/>
    </source>
</evidence>
<dbReference type="PANTHER" id="PTHR30474">
    <property type="entry name" value="CELL CYCLE PROTEIN"/>
    <property type="match status" value="1"/>
</dbReference>
<reference evidence="18" key="1">
    <citation type="submission" date="2019-11" db="EMBL/GenBank/DDBJ databases">
        <authorList>
            <person name="Feng L."/>
        </authorList>
    </citation>
    <scope>NUCLEOTIDE SEQUENCE</scope>
    <source>
        <strain evidence="18">SsimulansLFYP27</strain>
    </source>
</reference>
<protein>
    <recommendedName>
        <fullName evidence="12">Probable peptidoglycan glycosyltransferase FtsW</fullName>
        <ecNumber evidence="14">2.4.99.28</ecNumber>
    </recommendedName>
    <alternativeName>
        <fullName evidence="13">Cell division protein FtsW</fullName>
    </alternativeName>
    <alternativeName>
        <fullName evidence="10">Cell wall polymerase</fullName>
    </alternativeName>
    <alternativeName>
        <fullName evidence="9">Peptidoglycan polymerase</fullName>
    </alternativeName>
</protein>